<name>A0A9N7U6N0_PLEPL</name>
<gene>
    <name evidence="1" type="ORF">PLEPLA_LOCUS13471</name>
</gene>
<sequence length="111" mass="11633">MAPSLRAEETPGDFLLNSEALTVKGLGSGDNFLSGGEALSIDSGGHRPGDTFTFACTNRAQALAKKVQEPAILNPPIRILHWLRCGDVTGLKCSGLEYMTTSGNGKGIVQS</sequence>
<keyword evidence="2" id="KW-1185">Reference proteome</keyword>
<proteinExistence type="predicted"/>
<comment type="caution">
    <text evidence="1">The sequence shown here is derived from an EMBL/GenBank/DDBJ whole genome shotgun (WGS) entry which is preliminary data.</text>
</comment>
<dbReference type="AlphaFoldDB" id="A0A9N7U6N0"/>
<evidence type="ECO:0000313" key="2">
    <source>
        <dbReference type="Proteomes" id="UP001153269"/>
    </source>
</evidence>
<organism evidence="1 2">
    <name type="scientific">Pleuronectes platessa</name>
    <name type="common">European plaice</name>
    <dbReference type="NCBI Taxonomy" id="8262"/>
    <lineage>
        <taxon>Eukaryota</taxon>
        <taxon>Metazoa</taxon>
        <taxon>Chordata</taxon>
        <taxon>Craniata</taxon>
        <taxon>Vertebrata</taxon>
        <taxon>Euteleostomi</taxon>
        <taxon>Actinopterygii</taxon>
        <taxon>Neopterygii</taxon>
        <taxon>Teleostei</taxon>
        <taxon>Neoteleostei</taxon>
        <taxon>Acanthomorphata</taxon>
        <taxon>Carangaria</taxon>
        <taxon>Pleuronectiformes</taxon>
        <taxon>Pleuronectoidei</taxon>
        <taxon>Pleuronectidae</taxon>
        <taxon>Pleuronectes</taxon>
    </lineage>
</organism>
<protein>
    <submittedName>
        <fullName evidence="1">Uncharacterized protein</fullName>
    </submittedName>
</protein>
<reference evidence="1" key="1">
    <citation type="submission" date="2020-03" db="EMBL/GenBank/DDBJ databases">
        <authorList>
            <person name="Weist P."/>
        </authorList>
    </citation>
    <scope>NUCLEOTIDE SEQUENCE</scope>
</reference>
<evidence type="ECO:0000313" key="1">
    <source>
        <dbReference type="EMBL" id="CAB1425541.1"/>
    </source>
</evidence>
<dbReference type="Proteomes" id="UP001153269">
    <property type="component" value="Unassembled WGS sequence"/>
</dbReference>
<accession>A0A9N7U6N0</accession>
<dbReference type="EMBL" id="CADEAL010000813">
    <property type="protein sequence ID" value="CAB1425541.1"/>
    <property type="molecule type" value="Genomic_DNA"/>
</dbReference>